<dbReference type="Proteomes" id="UP000486297">
    <property type="component" value="Unassembled WGS sequence"/>
</dbReference>
<dbReference type="AlphaFoldDB" id="A0A5Q3S0A7"/>
<protein>
    <submittedName>
        <fullName evidence="1">Uncharacterized protein</fullName>
    </submittedName>
</protein>
<proteinExistence type="predicted"/>
<sequence length="126" mass="14010">MQIRKTLSEISDILHKQSGKNITLKQIAPNEIRANYLVNIDMTLIGHGADHLLFQYHLGWGASLLAKGASGLFGNIKTKKLSVDMEKQTIQINLSVFGEFKDILKTHKITAAQIEQTVLVVDLEAK</sequence>
<comment type="caution">
    <text evidence="1">The sequence shown here is derived from an EMBL/GenBank/DDBJ whole genome shotgun (WGS) entry which is preliminary data.</text>
</comment>
<gene>
    <name evidence="1" type="ORF">GJU80_07825</name>
</gene>
<accession>A0A5Q3S0A7</accession>
<dbReference type="EMBL" id="WJXO01000001">
    <property type="protein sequence ID" value="MRN38388.1"/>
    <property type="molecule type" value="Genomic_DNA"/>
</dbReference>
<organism evidence="1 2">
    <name type="scientific">Neisseria brasiliensis</name>
    <dbReference type="NCBI Taxonomy" id="2666100"/>
    <lineage>
        <taxon>Bacteria</taxon>
        <taxon>Pseudomonadati</taxon>
        <taxon>Pseudomonadota</taxon>
        <taxon>Betaproteobacteria</taxon>
        <taxon>Neisseriales</taxon>
        <taxon>Neisseriaceae</taxon>
        <taxon>Neisseria</taxon>
    </lineage>
</organism>
<reference evidence="1" key="1">
    <citation type="journal article" name="Emerg. Infect. Dis.">
        <title>Two cases of a newly characterized neisseria species.</title>
        <authorList>
            <person name="Mustapha M."/>
            <person name="Lemos A.P.S."/>
            <person name="Harrison L.H."/>
            <person name="Vantyne D."/>
            <person name="Sacchi C.T."/>
        </authorList>
    </citation>
    <scope>NUCLEOTIDE SEQUENCE</scope>
    <source>
        <strain evidence="1">N.95.16</strain>
    </source>
</reference>
<dbReference type="RefSeq" id="WP_095503288.1">
    <property type="nucleotide sequence ID" value="NZ_CP046027.1"/>
</dbReference>
<name>A0A5Q3S0A7_9NEIS</name>
<keyword evidence="2" id="KW-1185">Reference proteome</keyword>
<evidence type="ECO:0000313" key="2">
    <source>
        <dbReference type="Proteomes" id="UP000486297"/>
    </source>
</evidence>
<evidence type="ECO:0000313" key="1">
    <source>
        <dbReference type="EMBL" id="MRN38388.1"/>
    </source>
</evidence>